<gene>
    <name evidence="2" type="ORF">L484_005696</name>
</gene>
<evidence type="ECO:0000313" key="3">
    <source>
        <dbReference type="Proteomes" id="UP000030645"/>
    </source>
</evidence>
<organism evidence="2 3">
    <name type="scientific">Morus notabilis</name>
    <dbReference type="NCBI Taxonomy" id="981085"/>
    <lineage>
        <taxon>Eukaryota</taxon>
        <taxon>Viridiplantae</taxon>
        <taxon>Streptophyta</taxon>
        <taxon>Embryophyta</taxon>
        <taxon>Tracheophyta</taxon>
        <taxon>Spermatophyta</taxon>
        <taxon>Magnoliopsida</taxon>
        <taxon>eudicotyledons</taxon>
        <taxon>Gunneridae</taxon>
        <taxon>Pentapetalae</taxon>
        <taxon>rosids</taxon>
        <taxon>fabids</taxon>
        <taxon>Rosales</taxon>
        <taxon>Moraceae</taxon>
        <taxon>Moreae</taxon>
        <taxon>Morus</taxon>
    </lineage>
</organism>
<evidence type="ECO:0000256" key="1">
    <source>
        <dbReference type="SAM" id="MobiDB-lite"/>
    </source>
</evidence>
<dbReference type="Proteomes" id="UP000030645">
    <property type="component" value="Unassembled WGS sequence"/>
</dbReference>
<feature type="region of interest" description="Disordered" evidence="1">
    <location>
        <begin position="1"/>
        <end position="20"/>
    </location>
</feature>
<evidence type="ECO:0000313" key="2">
    <source>
        <dbReference type="EMBL" id="EXC18343.1"/>
    </source>
</evidence>
<sequence length="98" mass="10985">MQKRPVEKIKKTPWRTPTHSGGNLSNLGFFAEGELSSLVAAFSLFLHSLTLAPMAKFLGAAIGRRDGSINVDDHSLGNSFLPFFFFYYRNFGKNLEEK</sequence>
<dbReference type="EMBL" id="KE345836">
    <property type="protein sequence ID" value="EXC18343.1"/>
    <property type="molecule type" value="Genomic_DNA"/>
</dbReference>
<reference evidence="3" key="1">
    <citation type="submission" date="2013-01" db="EMBL/GenBank/DDBJ databases">
        <title>Draft Genome Sequence of a Mulberry Tree, Morus notabilis C.K. Schneid.</title>
        <authorList>
            <person name="He N."/>
            <person name="Zhao S."/>
        </authorList>
    </citation>
    <scope>NUCLEOTIDE SEQUENCE</scope>
</reference>
<accession>W9S9P8</accession>
<proteinExistence type="predicted"/>
<protein>
    <submittedName>
        <fullName evidence="2">Uncharacterized protein</fullName>
    </submittedName>
</protein>
<dbReference type="AlphaFoldDB" id="W9S9P8"/>
<feature type="compositionally biased region" description="Basic and acidic residues" evidence="1">
    <location>
        <begin position="1"/>
        <end position="10"/>
    </location>
</feature>
<keyword evidence="3" id="KW-1185">Reference proteome</keyword>
<name>W9S9P8_9ROSA</name>